<keyword evidence="6" id="KW-1185">Reference proteome</keyword>
<sequence length="346" mass="37564">MQVREAIAGLLALTVAAPETLAAGTCLRGINLAGAEFGAVGGLHGQAYAYPSQQTISYFAEKGFTSVRLPFLWERLQPKLDAPFDQAELERLIETVSSMRALGLKVVLDPHNYARYRGQLIGSKAVPVSSFVDLWVRLSALFKSDPSVIFALMNEPHGISAKDWVDAANAATSAIRKNAAQNLILVPGTAWTGAHSWFGDWYGGANAEALGRFQDPGNRYAIEIHQYSDKDFSGTNRDCSRGPEAVAAVAKLSQWLRDNGRRGFLGEYGVPADPACIASAKEMVSTVEKNADVWLGWAYWAAGDWWPEDEMLNIQPRGGKDRPQFAALAEALNGPIDTKACASLFK</sequence>
<evidence type="ECO:0000313" key="6">
    <source>
        <dbReference type="Proteomes" id="UP000519897"/>
    </source>
</evidence>
<dbReference type="RefSeq" id="WP_246251371.1">
    <property type="nucleotide sequence ID" value="NZ_CP049249.1"/>
</dbReference>
<dbReference type="AlphaFoldDB" id="A0A7W6LJ59"/>
<dbReference type="Proteomes" id="UP000519897">
    <property type="component" value="Unassembled WGS sequence"/>
</dbReference>
<comment type="caution">
    <text evidence="5">The sequence shown here is derived from an EMBL/GenBank/DDBJ whole genome shotgun (WGS) entry which is preliminary data.</text>
</comment>
<dbReference type="EC" id="3.2.1.4" evidence="5"/>
<dbReference type="InterPro" id="IPR017853">
    <property type="entry name" value="GH"/>
</dbReference>
<dbReference type="EMBL" id="JACIEC010000006">
    <property type="protein sequence ID" value="MBB4145206.1"/>
    <property type="molecule type" value="Genomic_DNA"/>
</dbReference>
<accession>A0A7W6LJ59</accession>
<name>A0A7W6LJ59_9HYPH</name>
<dbReference type="PANTHER" id="PTHR34142:SF1">
    <property type="entry name" value="GLYCOSIDE HYDROLASE FAMILY 5 DOMAIN-CONTAINING PROTEIN"/>
    <property type="match status" value="1"/>
</dbReference>
<feature type="domain" description="Glycoside hydrolase family 5" evidence="4">
    <location>
        <begin position="45"/>
        <end position="302"/>
    </location>
</feature>
<dbReference type="SUPFAM" id="SSF51445">
    <property type="entry name" value="(Trans)glycosidases"/>
    <property type="match status" value="1"/>
</dbReference>
<dbReference type="PANTHER" id="PTHR34142">
    <property type="entry name" value="ENDO-BETA-1,4-GLUCANASE A"/>
    <property type="match status" value="1"/>
</dbReference>
<gene>
    <name evidence="5" type="ORF">GGQ72_003769</name>
</gene>
<proteinExistence type="inferred from homology"/>
<keyword evidence="2 3" id="KW-0326">Glycosidase</keyword>
<dbReference type="Pfam" id="PF00150">
    <property type="entry name" value="Cellulase"/>
    <property type="match status" value="1"/>
</dbReference>
<dbReference type="InterPro" id="IPR001547">
    <property type="entry name" value="Glyco_hydro_5"/>
</dbReference>
<evidence type="ECO:0000256" key="1">
    <source>
        <dbReference type="ARBA" id="ARBA00022801"/>
    </source>
</evidence>
<evidence type="ECO:0000259" key="4">
    <source>
        <dbReference type="Pfam" id="PF00150"/>
    </source>
</evidence>
<dbReference type="Gene3D" id="3.20.20.80">
    <property type="entry name" value="Glycosidases"/>
    <property type="match status" value="1"/>
</dbReference>
<evidence type="ECO:0000256" key="2">
    <source>
        <dbReference type="ARBA" id="ARBA00023295"/>
    </source>
</evidence>
<protein>
    <submittedName>
        <fullName evidence="5">Endoglucanase</fullName>
        <ecNumber evidence="5">3.2.1.4</ecNumber>
    </submittedName>
</protein>
<reference evidence="5 6" key="1">
    <citation type="submission" date="2020-08" db="EMBL/GenBank/DDBJ databases">
        <title>Genomic Encyclopedia of Type Strains, Phase IV (KMG-IV): sequencing the most valuable type-strain genomes for metagenomic binning, comparative biology and taxonomic classification.</title>
        <authorList>
            <person name="Goeker M."/>
        </authorList>
    </citation>
    <scope>NUCLEOTIDE SEQUENCE [LARGE SCALE GENOMIC DNA]</scope>
    <source>
        <strain evidence="5 6">DSM 29514</strain>
    </source>
</reference>
<dbReference type="GO" id="GO:0009251">
    <property type="term" value="P:glucan catabolic process"/>
    <property type="evidence" value="ECO:0007669"/>
    <property type="project" value="TreeGrafter"/>
</dbReference>
<evidence type="ECO:0000256" key="3">
    <source>
        <dbReference type="RuleBase" id="RU361153"/>
    </source>
</evidence>
<organism evidence="5 6">
    <name type="scientific">Rhizobium rhizoryzae</name>
    <dbReference type="NCBI Taxonomy" id="451876"/>
    <lineage>
        <taxon>Bacteria</taxon>
        <taxon>Pseudomonadati</taxon>
        <taxon>Pseudomonadota</taxon>
        <taxon>Alphaproteobacteria</taxon>
        <taxon>Hyphomicrobiales</taxon>
        <taxon>Rhizobiaceae</taxon>
        <taxon>Rhizobium/Agrobacterium group</taxon>
        <taxon>Rhizobium</taxon>
    </lineage>
</organism>
<comment type="similarity">
    <text evidence="3">Belongs to the glycosyl hydrolase 5 (cellulase A) family.</text>
</comment>
<dbReference type="GO" id="GO:0008810">
    <property type="term" value="F:cellulase activity"/>
    <property type="evidence" value="ECO:0007669"/>
    <property type="project" value="UniProtKB-EC"/>
</dbReference>
<keyword evidence="1 3" id="KW-0378">Hydrolase</keyword>
<evidence type="ECO:0000313" key="5">
    <source>
        <dbReference type="EMBL" id="MBB4145206.1"/>
    </source>
</evidence>